<dbReference type="VEuPathDB" id="FungiDB:MELLADRAFT_59995"/>
<evidence type="ECO:0000313" key="2">
    <source>
        <dbReference type="EMBL" id="EGG10995.1"/>
    </source>
</evidence>
<dbReference type="AlphaFoldDB" id="F4R9K6"/>
<organism evidence="3">
    <name type="scientific">Melampsora larici-populina (strain 98AG31 / pathotype 3-4-7)</name>
    <name type="common">Poplar leaf rust fungus</name>
    <dbReference type="NCBI Taxonomy" id="747676"/>
    <lineage>
        <taxon>Eukaryota</taxon>
        <taxon>Fungi</taxon>
        <taxon>Dikarya</taxon>
        <taxon>Basidiomycota</taxon>
        <taxon>Pucciniomycotina</taxon>
        <taxon>Pucciniomycetes</taxon>
        <taxon>Pucciniales</taxon>
        <taxon>Melampsoraceae</taxon>
        <taxon>Melampsora</taxon>
    </lineage>
</organism>
<dbReference type="Proteomes" id="UP000001072">
    <property type="component" value="Unassembled WGS sequence"/>
</dbReference>
<accession>F4R9K6</accession>
<name>F4R9K6_MELLP</name>
<keyword evidence="3" id="KW-1185">Reference proteome</keyword>
<reference evidence="3" key="1">
    <citation type="journal article" date="2011" name="Proc. Natl. Acad. Sci. U.S.A.">
        <title>Obligate biotrophy features unraveled by the genomic analysis of rust fungi.</title>
        <authorList>
            <person name="Duplessis S."/>
            <person name="Cuomo C.A."/>
            <person name="Lin Y.-C."/>
            <person name="Aerts A."/>
            <person name="Tisserant E."/>
            <person name="Veneault-Fourrey C."/>
            <person name="Joly D.L."/>
            <person name="Hacquard S."/>
            <person name="Amselem J."/>
            <person name="Cantarel B.L."/>
            <person name="Chiu R."/>
            <person name="Coutinho P.M."/>
            <person name="Feau N."/>
            <person name="Field M."/>
            <person name="Frey P."/>
            <person name="Gelhaye E."/>
            <person name="Goldberg J."/>
            <person name="Grabherr M.G."/>
            <person name="Kodira C.D."/>
            <person name="Kohler A."/>
            <person name="Kuees U."/>
            <person name="Lindquist E.A."/>
            <person name="Lucas S.M."/>
            <person name="Mago R."/>
            <person name="Mauceli E."/>
            <person name="Morin E."/>
            <person name="Murat C."/>
            <person name="Pangilinan J.L."/>
            <person name="Park R."/>
            <person name="Pearson M."/>
            <person name="Quesneville H."/>
            <person name="Rouhier N."/>
            <person name="Sakthikumar S."/>
            <person name="Salamov A.A."/>
            <person name="Schmutz J."/>
            <person name="Selles B."/>
            <person name="Shapiro H."/>
            <person name="Tanguay P."/>
            <person name="Tuskan G.A."/>
            <person name="Henrissat B."/>
            <person name="Van de Peer Y."/>
            <person name="Rouze P."/>
            <person name="Ellis J.G."/>
            <person name="Dodds P.N."/>
            <person name="Schein J.E."/>
            <person name="Zhong S."/>
            <person name="Hamelin R.C."/>
            <person name="Grigoriev I.V."/>
            <person name="Szabo L.J."/>
            <person name="Martin F."/>
        </authorList>
    </citation>
    <scope>NUCLEOTIDE SEQUENCE [LARGE SCALE GENOMIC DNA]</scope>
    <source>
        <strain evidence="3">98AG31 / pathotype 3-4-7</strain>
    </source>
</reference>
<sequence length="266" mass="30499">MDQIQIIPDDPYKHLVEEIHDLQKLIDRRFPEQEGPRAVVGDIYNLFDLELQIWGRQEFGEQENDELNEMISEAQSQRSRIVPFLRETANWVDPNLSTDFDMPDAGSGEWFGILVYVKILNEFSRKVEFPPEPTVTSDQVAIPTDIEDAKTPEDANPTKAANPDEEEDNRPTCQICAEKYEGGDEDVSSPWHRLCPECLKEDNDPACQICAEKYANGDKDVSFPCHDDHRMCTDCLKAMHCWQLHSRVFIKAHNLSTGVTYNEPVE</sequence>
<evidence type="ECO:0000313" key="3">
    <source>
        <dbReference type="Proteomes" id="UP000001072"/>
    </source>
</evidence>
<dbReference type="KEGG" id="mlr:MELLADRAFT_59995"/>
<dbReference type="RefSeq" id="XP_007405597.1">
    <property type="nucleotide sequence ID" value="XM_007405535.1"/>
</dbReference>
<dbReference type="InParanoid" id="F4R9K6"/>
<protein>
    <recommendedName>
        <fullName evidence="4">RING-type domain-containing protein</fullName>
    </recommendedName>
</protein>
<dbReference type="EMBL" id="GL883093">
    <property type="protein sequence ID" value="EGG10995.1"/>
    <property type="molecule type" value="Genomic_DNA"/>
</dbReference>
<proteinExistence type="predicted"/>
<dbReference type="HOGENOM" id="CLU_091422_0_0_1"/>
<evidence type="ECO:0008006" key="4">
    <source>
        <dbReference type="Google" id="ProtNLM"/>
    </source>
</evidence>
<dbReference type="GeneID" id="18929463"/>
<feature type="region of interest" description="Disordered" evidence="1">
    <location>
        <begin position="147"/>
        <end position="170"/>
    </location>
</feature>
<gene>
    <name evidence="2" type="ORF">MELLADRAFT_59995</name>
</gene>
<evidence type="ECO:0000256" key="1">
    <source>
        <dbReference type="SAM" id="MobiDB-lite"/>
    </source>
</evidence>
<dbReference type="OrthoDB" id="8062037at2759"/>